<dbReference type="FunFam" id="1.20.5.500:FF:000001">
    <property type="entry name" value="Type II keratin 23"/>
    <property type="match status" value="1"/>
</dbReference>
<dbReference type="AlphaFoldDB" id="A0AAV7Q5V2"/>
<dbReference type="FunFam" id="1.20.5.1160:FF:000002">
    <property type="entry name" value="Type I keratin 10"/>
    <property type="match status" value="1"/>
</dbReference>
<keyword evidence="2" id="KW-0403">Intermediate filament</keyword>
<dbReference type="Pfam" id="PF00038">
    <property type="entry name" value="Filament"/>
    <property type="match status" value="1"/>
</dbReference>
<keyword evidence="1" id="KW-0416">Keratin</keyword>
<dbReference type="PANTHER" id="PTHR23239">
    <property type="entry name" value="INTERMEDIATE FILAMENT"/>
    <property type="match status" value="1"/>
</dbReference>
<feature type="domain" description="IF rod" evidence="5">
    <location>
        <begin position="78"/>
        <end position="393"/>
    </location>
</feature>
<evidence type="ECO:0000256" key="4">
    <source>
        <dbReference type="SAM" id="Coils"/>
    </source>
</evidence>
<dbReference type="Gene3D" id="1.20.5.170">
    <property type="match status" value="1"/>
</dbReference>
<evidence type="ECO:0000259" key="5">
    <source>
        <dbReference type="PROSITE" id="PS51842"/>
    </source>
</evidence>
<organism evidence="6 7">
    <name type="scientific">Pleurodeles waltl</name>
    <name type="common">Iberian ribbed newt</name>
    <dbReference type="NCBI Taxonomy" id="8319"/>
    <lineage>
        <taxon>Eukaryota</taxon>
        <taxon>Metazoa</taxon>
        <taxon>Chordata</taxon>
        <taxon>Craniata</taxon>
        <taxon>Vertebrata</taxon>
        <taxon>Euteleostomi</taxon>
        <taxon>Amphibia</taxon>
        <taxon>Batrachia</taxon>
        <taxon>Caudata</taxon>
        <taxon>Salamandroidea</taxon>
        <taxon>Salamandridae</taxon>
        <taxon>Pleurodelinae</taxon>
        <taxon>Pleurodeles</taxon>
    </lineage>
</organism>
<dbReference type="EMBL" id="JANPWB010000010">
    <property type="protein sequence ID" value="KAJ1135736.1"/>
    <property type="molecule type" value="Genomic_DNA"/>
</dbReference>
<evidence type="ECO:0000256" key="3">
    <source>
        <dbReference type="ARBA" id="ARBA00023054"/>
    </source>
</evidence>
<dbReference type="GO" id="GO:0005882">
    <property type="term" value="C:intermediate filament"/>
    <property type="evidence" value="ECO:0007669"/>
    <property type="project" value="UniProtKB-KW"/>
</dbReference>
<dbReference type="GO" id="GO:0045109">
    <property type="term" value="P:intermediate filament organization"/>
    <property type="evidence" value="ECO:0007669"/>
    <property type="project" value="TreeGrafter"/>
</dbReference>
<dbReference type="GO" id="GO:0005198">
    <property type="term" value="F:structural molecule activity"/>
    <property type="evidence" value="ECO:0007669"/>
    <property type="project" value="InterPro"/>
</dbReference>
<proteinExistence type="predicted"/>
<accession>A0AAV7Q5V2</accession>
<feature type="coiled-coil region" evidence="4">
    <location>
        <begin position="82"/>
        <end position="116"/>
    </location>
</feature>
<sequence length="430" mass="47786">MGSGIGGGSIYGGQNVGLRRISGGQFTTGSAGANIGGGFSGSSAGIFGGSGSGVFGARSGGVLDGSYALGDSLLSGSEKATMQNLNDRLSSYLDKVRSLEEANTELECKIKDWYEKHLPGAIYGPKVEDYSKYYHVIEDLNNKIIAASCDNARVVLQIDNARLASDDFKTKYESEVLLRRNVEFDIAGLRKVMDEMTLSRADLEAEIERLTEDLLCLKKNHEEEIKAYQGNTGDISVEMNAAPGIDLLKILNEMRSQYEEMAEKNRREAEDQFIQRTSELKQEISTNLDLIQSNTSEITELKRTFQTLEIDLQAQLAMKSALEGTLAETEGRYCAQLGQIQTIISSLEAQLNELRVDMERESMEYRLLLDIKTRLEAEIDTYRRLLTGEEWSRPVEQVKEVNRSRHVTTIVEDLVDGKVVSSQKKTVEEK</sequence>
<dbReference type="Gene3D" id="1.20.5.1160">
    <property type="entry name" value="Vasodilator-stimulated phosphoprotein"/>
    <property type="match status" value="1"/>
</dbReference>
<feature type="coiled-coil region" evidence="4">
    <location>
        <begin position="186"/>
        <end position="271"/>
    </location>
</feature>
<dbReference type="FunFam" id="1.20.5.170:FF:000002">
    <property type="entry name" value="Type I keratin KA11"/>
    <property type="match status" value="1"/>
</dbReference>
<gene>
    <name evidence="6" type="ORF">NDU88_002168</name>
</gene>
<feature type="coiled-coil region" evidence="4">
    <location>
        <begin position="337"/>
        <end position="364"/>
    </location>
</feature>
<dbReference type="PANTHER" id="PTHR23239:SF180">
    <property type="entry name" value="KERATIN, TYPE I CYTOSKELETAL 17"/>
    <property type="match status" value="1"/>
</dbReference>
<dbReference type="SMART" id="SM01391">
    <property type="entry name" value="Filament"/>
    <property type="match status" value="1"/>
</dbReference>
<dbReference type="SUPFAM" id="SSF64593">
    <property type="entry name" value="Intermediate filament protein, coiled coil region"/>
    <property type="match status" value="2"/>
</dbReference>
<name>A0AAV7Q5V2_PLEWA</name>
<evidence type="ECO:0000313" key="7">
    <source>
        <dbReference type="Proteomes" id="UP001066276"/>
    </source>
</evidence>
<keyword evidence="7" id="KW-1185">Reference proteome</keyword>
<dbReference type="PROSITE" id="PS51842">
    <property type="entry name" value="IF_ROD_2"/>
    <property type="match status" value="1"/>
</dbReference>
<reference evidence="6" key="1">
    <citation type="journal article" date="2022" name="bioRxiv">
        <title>Sequencing and chromosome-scale assembly of the giantPleurodeles waltlgenome.</title>
        <authorList>
            <person name="Brown T."/>
            <person name="Elewa A."/>
            <person name="Iarovenko S."/>
            <person name="Subramanian E."/>
            <person name="Araus A.J."/>
            <person name="Petzold A."/>
            <person name="Susuki M."/>
            <person name="Suzuki K.-i.T."/>
            <person name="Hayashi T."/>
            <person name="Toyoda A."/>
            <person name="Oliveira C."/>
            <person name="Osipova E."/>
            <person name="Leigh N.D."/>
            <person name="Simon A."/>
            <person name="Yun M.H."/>
        </authorList>
    </citation>
    <scope>NUCLEOTIDE SEQUENCE</scope>
    <source>
        <strain evidence="6">20211129_DDA</strain>
        <tissue evidence="6">Liver</tissue>
    </source>
</reference>
<dbReference type="InterPro" id="IPR002957">
    <property type="entry name" value="Keratin_I"/>
</dbReference>
<dbReference type="Proteomes" id="UP001066276">
    <property type="component" value="Chromosome 6"/>
</dbReference>
<dbReference type="InterPro" id="IPR039008">
    <property type="entry name" value="IF_rod_dom"/>
</dbReference>
<dbReference type="Gene3D" id="1.20.5.500">
    <property type="entry name" value="Single helix bin"/>
    <property type="match status" value="1"/>
</dbReference>
<evidence type="ECO:0000256" key="1">
    <source>
        <dbReference type="ARBA" id="ARBA00022744"/>
    </source>
</evidence>
<evidence type="ECO:0000313" key="6">
    <source>
        <dbReference type="EMBL" id="KAJ1135736.1"/>
    </source>
</evidence>
<keyword evidence="3 4" id="KW-0175">Coiled coil</keyword>
<dbReference type="GO" id="GO:0030855">
    <property type="term" value="P:epithelial cell differentiation"/>
    <property type="evidence" value="ECO:0007669"/>
    <property type="project" value="TreeGrafter"/>
</dbReference>
<dbReference type="PRINTS" id="PR01248">
    <property type="entry name" value="TYPE1KERATIN"/>
</dbReference>
<protein>
    <recommendedName>
        <fullName evidence="5">IF rod domain-containing protein</fullName>
    </recommendedName>
</protein>
<comment type="caution">
    <text evidence="6">The sequence shown here is derived from an EMBL/GenBank/DDBJ whole genome shotgun (WGS) entry which is preliminary data.</text>
</comment>
<evidence type="ECO:0000256" key="2">
    <source>
        <dbReference type="ARBA" id="ARBA00022754"/>
    </source>
</evidence>